<comment type="caution">
    <text evidence="2">The sequence shown here is derived from an EMBL/GenBank/DDBJ whole genome shotgun (WGS) entry which is preliminary data.</text>
</comment>
<dbReference type="EMBL" id="JADIIL010000003">
    <property type="protein sequence ID" value="MBF4473922.1"/>
    <property type="molecule type" value="Genomic_DNA"/>
</dbReference>
<keyword evidence="1" id="KW-0812">Transmembrane</keyword>
<keyword evidence="1" id="KW-0472">Membrane</keyword>
<sequence length="199" mass="22370">MIQSHLAVRGGENIEKLYRVFLCLLVAAMGLGGVLPAVSAVDGNYSDYYITGGELVSNDTGVRYQITKSDNTTSVKWTRAITTDGAVGLQRYTALVQSNQATEYRLNAINKYTGNNRWSMKLDQAYSRLQFIGGKYAVLMNANKFIQLNLYTHRIVTGKTYDTPADTFFGLIKSKKNGNYYVMTITNETNFKFFKLNPY</sequence>
<dbReference type="AlphaFoldDB" id="A0A843AEH5"/>
<reference evidence="2" key="1">
    <citation type="submission" date="2020-10" db="EMBL/GenBank/DDBJ databases">
        <title>Dehalococcoides mccartyi of a TCE/Cr reducing biochatode.</title>
        <authorList>
            <person name="Matturro B."/>
        </authorList>
    </citation>
    <scope>NUCLEOTIDE SEQUENCE</scope>
    <source>
        <strain evidence="2">Bin2</strain>
    </source>
</reference>
<evidence type="ECO:0000313" key="3">
    <source>
        <dbReference type="Proteomes" id="UP000606900"/>
    </source>
</evidence>
<gene>
    <name evidence="2" type="ORF">ISP06_00415</name>
</gene>
<dbReference type="Proteomes" id="UP000606900">
    <property type="component" value="Unassembled WGS sequence"/>
</dbReference>
<evidence type="ECO:0000313" key="2">
    <source>
        <dbReference type="EMBL" id="MBF4473922.1"/>
    </source>
</evidence>
<dbReference type="RefSeq" id="WP_276697827.1">
    <property type="nucleotide sequence ID" value="NZ_JADIIL010000003.1"/>
</dbReference>
<accession>A0A843AEH5</accession>
<proteinExistence type="predicted"/>
<organism evidence="2 3">
    <name type="scientific">Methanobacterium formicicum</name>
    <dbReference type="NCBI Taxonomy" id="2162"/>
    <lineage>
        <taxon>Archaea</taxon>
        <taxon>Methanobacteriati</taxon>
        <taxon>Methanobacteriota</taxon>
        <taxon>Methanomada group</taxon>
        <taxon>Methanobacteria</taxon>
        <taxon>Methanobacteriales</taxon>
        <taxon>Methanobacteriaceae</taxon>
        <taxon>Methanobacterium</taxon>
    </lineage>
</organism>
<feature type="transmembrane region" description="Helical" evidence="1">
    <location>
        <begin position="20"/>
        <end position="41"/>
    </location>
</feature>
<protein>
    <submittedName>
        <fullName evidence="2">Uncharacterized protein</fullName>
    </submittedName>
</protein>
<keyword evidence="1" id="KW-1133">Transmembrane helix</keyword>
<evidence type="ECO:0000256" key="1">
    <source>
        <dbReference type="SAM" id="Phobius"/>
    </source>
</evidence>
<name>A0A843AEH5_METFO</name>